<reference evidence="7 8" key="1">
    <citation type="submission" date="2019-08" db="EMBL/GenBank/DDBJ databases">
        <title>Microbe sample from Colwellia echini.</title>
        <authorList>
            <person name="Christiansen L."/>
            <person name="Pathiraja D."/>
            <person name="Schultz-Johansen M."/>
            <person name="Choi I.-G."/>
            <person name="Stougaard P."/>
        </authorList>
    </citation>
    <scope>NUCLEOTIDE SEQUENCE [LARGE SCALE GENOMIC DNA]</scope>
    <source>
        <strain evidence="7 8">A3</strain>
    </source>
</reference>
<dbReference type="EMBL" id="PJAI02000010">
    <property type="protein sequence ID" value="TYK65518.1"/>
    <property type="molecule type" value="Genomic_DNA"/>
</dbReference>
<feature type="binding site" evidence="5">
    <location>
        <begin position="247"/>
        <end position="248"/>
    </location>
    <ligand>
        <name>substrate</name>
    </ligand>
</feature>
<dbReference type="PIRSF" id="PIRSF004750">
    <property type="entry name" value="Nitrile_oxidored_YqcD_prd"/>
    <property type="match status" value="1"/>
</dbReference>
<dbReference type="InterPro" id="IPR050084">
    <property type="entry name" value="NADPH_dep_7-cyano-7-deazaG_red"/>
</dbReference>
<evidence type="ECO:0000256" key="1">
    <source>
        <dbReference type="ARBA" id="ARBA00022490"/>
    </source>
</evidence>
<feature type="binding site" evidence="5">
    <location>
        <begin position="98"/>
        <end position="99"/>
    </location>
    <ligand>
        <name>NADPH</name>
        <dbReference type="ChEBI" id="CHEBI:57783"/>
    </ligand>
</feature>
<dbReference type="Gene3D" id="3.30.1130.10">
    <property type="match status" value="2"/>
</dbReference>
<keyword evidence="4 5" id="KW-0560">Oxidoreductase</keyword>
<dbReference type="PANTHER" id="PTHR34354:SF1">
    <property type="entry name" value="NADPH-DEPENDENT 7-CYANO-7-DEAZAGUANINE REDUCTASE"/>
    <property type="match status" value="1"/>
</dbReference>
<dbReference type="InterPro" id="IPR043133">
    <property type="entry name" value="GTP-CH-I_C/QueF"/>
</dbReference>
<gene>
    <name evidence="5 7" type="primary">queF</name>
    <name evidence="7" type="ORF">CWS31_010535</name>
</gene>
<feature type="domain" description="NADPH-dependent 7-cyano-7-deazaguanine reductase N-terminal" evidence="6">
    <location>
        <begin position="21"/>
        <end position="139"/>
    </location>
</feature>
<comment type="caution">
    <text evidence="7">The sequence shown here is derived from an EMBL/GenBank/DDBJ whole genome shotgun (WGS) entry which is preliminary data.</text>
</comment>
<accession>A0ABY3MWD2</accession>
<dbReference type="Pfam" id="PF14819">
    <property type="entry name" value="QueF_N"/>
    <property type="match status" value="1"/>
</dbReference>
<protein>
    <recommendedName>
        <fullName evidence="5">NADPH-dependent 7-cyano-7-deazaguanine reductase</fullName>
        <ecNumber evidence="5">1.7.1.13</ecNumber>
    </recommendedName>
    <alternativeName>
        <fullName evidence="5">7-cyano-7-carbaguanine reductase</fullName>
    </alternativeName>
    <alternativeName>
        <fullName evidence="5">NADPH-dependent nitrile oxidoreductase</fullName>
    </alternativeName>
    <alternativeName>
        <fullName evidence="5">PreQ(0) reductase</fullName>
    </alternativeName>
</protein>
<dbReference type="HAMAP" id="MF_00817">
    <property type="entry name" value="QueF_type2"/>
    <property type="match status" value="1"/>
</dbReference>
<comment type="pathway">
    <text evidence="5">tRNA modification; tRNA-queuosine biosynthesis.</text>
</comment>
<dbReference type="PANTHER" id="PTHR34354">
    <property type="entry name" value="NADPH-DEPENDENT 7-CYANO-7-DEAZAGUANINE REDUCTASE"/>
    <property type="match status" value="1"/>
</dbReference>
<dbReference type="InterPro" id="IPR016428">
    <property type="entry name" value="QueF_type2"/>
</dbReference>
<evidence type="ECO:0000313" key="8">
    <source>
        <dbReference type="Proteomes" id="UP000815846"/>
    </source>
</evidence>
<name>A0ABY3MWD2_9GAMM</name>
<keyword evidence="1 5" id="KW-0963">Cytoplasm</keyword>
<comment type="catalytic activity">
    <reaction evidence="5">
        <text>7-aminomethyl-7-carbaguanine + 2 NADP(+) = 7-cyano-7-carbaguanine + 2 NADPH + 3 H(+)</text>
        <dbReference type="Rhea" id="RHEA:13409"/>
        <dbReference type="ChEBI" id="CHEBI:15378"/>
        <dbReference type="ChEBI" id="CHEBI:45075"/>
        <dbReference type="ChEBI" id="CHEBI:57783"/>
        <dbReference type="ChEBI" id="CHEBI:58349"/>
        <dbReference type="ChEBI" id="CHEBI:58703"/>
        <dbReference type="EC" id="1.7.1.13"/>
    </reaction>
</comment>
<feature type="active site" description="Proton donor" evidence="5">
    <location>
        <position position="215"/>
    </location>
</feature>
<dbReference type="Pfam" id="PF14489">
    <property type="entry name" value="QueF"/>
    <property type="match status" value="1"/>
</dbReference>
<feature type="binding site" evidence="5">
    <location>
        <begin position="96"/>
        <end position="98"/>
    </location>
    <ligand>
        <name>substrate</name>
    </ligand>
</feature>
<keyword evidence="8" id="KW-1185">Reference proteome</keyword>
<evidence type="ECO:0000256" key="4">
    <source>
        <dbReference type="ARBA" id="ARBA00023002"/>
    </source>
</evidence>
<comment type="function">
    <text evidence="5">Catalyzes the NADPH-dependent reduction of 7-cyano-7-deazaguanine (preQ0) to 7-aminomethyl-7-deazaguanine (preQ1).</text>
</comment>
<dbReference type="EC" id="1.7.1.13" evidence="5"/>
<dbReference type="InterPro" id="IPR029500">
    <property type="entry name" value="QueF"/>
</dbReference>
<sequence length="300" mass="34052">MANYQNSKELSQLTLGKSTQYCSEYNADLLQGVPRSLNRDDLGLNQQDNQGDSLPSLPFTGEDVWYGYELSWLNEKGKPIVAVAEFRFACTSENIVESKSFKLYLNSFNQTRFASIKDVQLLLIKDLSKISGAPAKVSLFGVDYCPALEIAKSNDKNVCIDGADISIDDYQYNAQLLASAHKSESSPDEDNNDLVEEHLVSHLLKSNCLITNQPDWASVYIHYRGKAIDHSVLLQYLISFRQHNEFHEQCVERIYCDLQKFCQLQELTVFARYTRRGGLDINPFRSSHIATAPFARTLRQ</sequence>
<dbReference type="SUPFAM" id="SSF55620">
    <property type="entry name" value="Tetrahydrobiopterin biosynthesis enzymes-like"/>
    <property type="match status" value="1"/>
</dbReference>
<dbReference type="InterPro" id="IPR029139">
    <property type="entry name" value="QueF_N"/>
</dbReference>
<dbReference type="RefSeq" id="WP_101345038.1">
    <property type="nucleotide sequence ID" value="NZ_PJAI02000010.1"/>
</dbReference>
<keyword evidence="2 5" id="KW-0671">Queuosine biosynthesis</keyword>
<feature type="active site" description="Thioimide intermediate" evidence="5">
    <location>
        <position position="208"/>
    </location>
</feature>
<evidence type="ECO:0000256" key="5">
    <source>
        <dbReference type="HAMAP-Rule" id="MF_00817"/>
    </source>
</evidence>
<comment type="similarity">
    <text evidence="5">Belongs to the GTP cyclohydrolase I family. QueF type 2 subfamily.</text>
</comment>
<proteinExistence type="inferred from homology"/>
<evidence type="ECO:0000256" key="2">
    <source>
        <dbReference type="ARBA" id="ARBA00022785"/>
    </source>
</evidence>
<keyword evidence="3 5" id="KW-0521">NADP</keyword>
<evidence type="ECO:0000313" key="7">
    <source>
        <dbReference type="EMBL" id="TYK65518.1"/>
    </source>
</evidence>
<dbReference type="Proteomes" id="UP000815846">
    <property type="component" value="Unassembled WGS sequence"/>
</dbReference>
<organism evidence="7 8">
    <name type="scientific">Colwellia echini</name>
    <dbReference type="NCBI Taxonomy" id="1982103"/>
    <lineage>
        <taxon>Bacteria</taxon>
        <taxon>Pseudomonadati</taxon>
        <taxon>Pseudomonadota</taxon>
        <taxon>Gammaproteobacteria</taxon>
        <taxon>Alteromonadales</taxon>
        <taxon>Colwelliaceae</taxon>
        <taxon>Colwellia</taxon>
    </lineage>
</organism>
<evidence type="ECO:0000259" key="6">
    <source>
        <dbReference type="Pfam" id="PF14819"/>
    </source>
</evidence>
<comment type="subcellular location">
    <subcellularLocation>
        <location evidence="5">Cytoplasm</location>
    </subcellularLocation>
</comment>
<comment type="subunit">
    <text evidence="5">Homodimer.</text>
</comment>
<dbReference type="GO" id="GO:0033739">
    <property type="term" value="F:preQ1 synthase activity"/>
    <property type="evidence" value="ECO:0007669"/>
    <property type="project" value="UniProtKB-EC"/>
</dbReference>
<evidence type="ECO:0000256" key="3">
    <source>
        <dbReference type="ARBA" id="ARBA00022857"/>
    </source>
</evidence>
<feature type="binding site" evidence="5">
    <location>
        <begin position="276"/>
        <end position="277"/>
    </location>
    <ligand>
        <name>NADPH</name>
        <dbReference type="ChEBI" id="CHEBI:57783"/>
    </ligand>
</feature>
<dbReference type="NCBIfam" id="TIGR03138">
    <property type="entry name" value="QueF"/>
    <property type="match status" value="1"/>
</dbReference>